<organism evidence="4 5">
    <name type="scientific">Proteiniphilum saccharofermentans</name>
    <dbReference type="NCBI Taxonomy" id="1642647"/>
    <lineage>
        <taxon>Bacteria</taxon>
        <taxon>Pseudomonadati</taxon>
        <taxon>Bacteroidota</taxon>
        <taxon>Bacteroidia</taxon>
        <taxon>Bacteroidales</taxon>
        <taxon>Dysgonomonadaceae</taxon>
        <taxon>Proteiniphilum</taxon>
    </lineage>
</organism>
<keyword evidence="4" id="KW-0378">Hydrolase</keyword>
<accession>A0A1R3T5R8</accession>
<dbReference type="GO" id="GO:0005975">
    <property type="term" value="P:carbohydrate metabolic process"/>
    <property type="evidence" value="ECO:0007669"/>
    <property type="project" value="InterPro"/>
</dbReference>
<dbReference type="CDD" id="cd11350">
    <property type="entry name" value="AmyAc_4"/>
    <property type="match status" value="1"/>
</dbReference>
<evidence type="ECO:0000313" key="4">
    <source>
        <dbReference type="EMBL" id="SCD19325.1"/>
    </source>
</evidence>
<evidence type="ECO:0000259" key="3">
    <source>
        <dbReference type="SMART" id="SM00642"/>
    </source>
</evidence>
<gene>
    <name evidence="4" type="ORF">PSM36_0495</name>
</gene>
<dbReference type="InterPro" id="IPR006047">
    <property type="entry name" value="GH13_cat_dom"/>
</dbReference>
<dbReference type="SMART" id="SM00642">
    <property type="entry name" value="Aamy"/>
    <property type="match status" value="1"/>
</dbReference>
<dbReference type="InterPro" id="IPR014756">
    <property type="entry name" value="Ig_E-set"/>
</dbReference>
<dbReference type="InterPro" id="IPR017853">
    <property type="entry name" value="GH"/>
</dbReference>
<dbReference type="GO" id="GO:0004556">
    <property type="term" value="F:alpha-amylase activity"/>
    <property type="evidence" value="ECO:0007669"/>
    <property type="project" value="UniProtKB-EC"/>
</dbReference>
<reference evidence="4 5" key="1">
    <citation type="submission" date="2016-08" db="EMBL/GenBank/DDBJ databases">
        <authorList>
            <person name="Seilhamer J.J."/>
        </authorList>
    </citation>
    <scope>NUCLEOTIDE SEQUENCE [LARGE SCALE GENOMIC DNA]</scope>
    <source>
        <strain evidence="4">M3/6</strain>
    </source>
</reference>
<dbReference type="Pfam" id="PF00128">
    <property type="entry name" value="Alpha-amylase"/>
    <property type="match status" value="2"/>
</dbReference>
<feature type="signal peptide" evidence="2">
    <location>
        <begin position="1"/>
        <end position="19"/>
    </location>
</feature>
<dbReference type="Gene3D" id="3.20.20.80">
    <property type="entry name" value="Glycosidases"/>
    <property type="match status" value="1"/>
</dbReference>
<dbReference type="AlphaFoldDB" id="A0A1R3T5R8"/>
<dbReference type="STRING" id="1642647.PSM36_0495"/>
<dbReference type="RefSeq" id="WP_076928630.1">
    <property type="nucleotide sequence ID" value="NZ_LT605205.1"/>
</dbReference>
<feature type="chain" id="PRO_5013136795" evidence="2">
    <location>
        <begin position="20"/>
        <end position="776"/>
    </location>
</feature>
<dbReference type="InterPro" id="IPR013783">
    <property type="entry name" value="Ig-like_fold"/>
</dbReference>
<comment type="similarity">
    <text evidence="1">Belongs to the glycosyl hydrolase 13 family.</text>
</comment>
<dbReference type="Proteomes" id="UP000187464">
    <property type="component" value="Chromosome I"/>
</dbReference>
<proteinExistence type="inferred from homology"/>
<feature type="domain" description="Glycosyl hydrolase family 13 catalytic" evidence="3">
    <location>
        <begin position="329"/>
        <end position="682"/>
    </location>
</feature>
<dbReference type="SUPFAM" id="SSF51445">
    <property type="entry name" value="(Trans)glycosidases"/>
    <property type="match status" value="1"/>
</dbReference>
<evidence type="ECO:0000256" key="1">
    <source>
        <dbReference type="ARBA" id="ARBA00008061"/>
    </source>
</evidence>
<keyword evidence="4" id="KW-0326">Glycosidase</keyword>
<evidence type="ECO:0000313" key="5">
    <source>
        <dbReference type="Proteomes" id="UP000187464"/>
    </source>
</evidence>
<dbReference type="SUPFAM" id="SSF81296">
    <property type="entry name" value="E set domains"/>
    <property type="match status" value="1"/>
</dbReference>
<protein>
    <submittedName>
        <fullName evidence="4">Alpha amylase</fullName>
        <ecNumber evidence="4">3.2.1.1</ecNumber>
    </submittedName>
</protein>
<dbReference type="Gene3D" id="2.60.40.10">
    <property type="entry name" value="Immunoglobulins"/>
    <property type="match status" value="1"/>
</dbReference>
<keyword evidence="2" id="KW-0732">Signal</keyword>
<dbReference type="EC" id="3.2.1.1" evidence="4"/>
<sequence>MQISSKAFYLLLLLLFAFACGEDPVVTPEPEPEPEPPVVIKAGLSWSPEEADAEKELTIWFKPRSGTPLYNYQGDVYIHTGVISEGVWRFVPAGWNENLPKCKMTKVEGELSTWTIKFSPSIRQWFGSGETPVNKLGIVVRSADGSKQTEDLFIPVTDTQFKAFEPAAVKTGNMPAGLKHGINIVNNSTVTLVLYDKDKSGNRKDFAHVVGDFNGWTLSNDEKSQMFRDDAEGCWWITINGLDPAKEYAFQYYVGKTDGDPIRVADPYARKILDPWNDQYISPTTYPDNKTYPEGAIGIVSVFRTQPESYNWQVPDFEIPSLDNLVIYEMLFRDFTESGDINGAMEKLNYLQSLGVNAIELMPVQEFDGNDSWGYNPAFFFALDKAYGTDRMYKQFIDECHKRGIAVIFDVVYNHATGENPFAKMWWDSANSRTAANNPYFNVTAPHPYSVFHDFNHESDLVREFVKRNLQFLLEEYNIDGFRFDLTKGFTQKQSTESNAHVYDASRIAILKDYNNAVKAVKPDAYVILEHFADDREETELSGEGMMVWRNMNHAYCQAAMGYKEDSGFSGTYYTSSSRPINSLVSYMESHDEERAAYKQAQWGNGILKTNFNAQMSQLATNAAFFFTVPGPKMIWQFGELGYDVSIDYNGRTGKKPVKWEYMDVPQRKELHDTYTKLISLRFDHPELFNATAELDWKVTPSFWEDGRFITLSSFGEAKQVVVIGNFTNDPISATFPETGTWYNYMTSGEPPLNVTSTTNITVPANSFKMYTSFTE</sequence>
<dbReference type="KEGG" id="psac:PSM36_0495"/>
<name>A0A1R3T5R8_9BACT</name>
<dbReference type="PROSITE" id="PS51257">
    <property type="entry name" value="PROKAR_LIPOPROTEIN"/>
    <property type="match status" value="1"/>
</dbReference>
<evidence type="ECO:0000256" key="2">
    <source>
        <dbReference type="SAM" id="SignalP"/>
    </source>
</evidence>
<dbReference type="PANTHER" id="PTHR43002">
    <property type="entry name" value="GLYCOGEN DEBRANCHING ENZYME"/>
    <property type="match status" value="1"/>
</dbReference>
<keyword evidence="5" id="KW-1185">Reference proteome</keyword>
<dbReference type="EMBL" id="LT605205">
    <property type="protein sequence ID" value="SCD19325.1"/>
    <property type="molecule type" value="Genomic_DNA"/>
</dbReference>